<dbReference type="Proteomes" id="UP000711047">
    <property type="component" value="Unassembled WGS sequence"/>
</dbReference>
<dbReference type="EMBL" id="JABMKX010000006">
    <property type="protein sequence ID" value="NQX46086.1"/>
    <property type="molecule type" value="Genomic_DNA"/>
</dbReference>
<name>A0ABX2DRP0_9BACL</name>
<protein>
    <submittedName>
        <fullName evidence="3">Copper amine oxidase N-terminal domain-containing protein</fullName>
    </submittedName>
</protein>
<evidence type="ECO:0000256" key="1">
    <source>
        <dbReference type="SAM" id="SignalP"/>
    </source>
</evidence>
<dbReference type="InterPro" id="IPR036582">
    <property type="entry name" value="Mao_N_sf"/>
</dbReference>
<keyword evidence="1" id="KW-0732">Signal</keyword>
<feature type="signal peptide" evidence="1">
    <location>
        <begin position="1"/>
        <end position="29"/>
    </location>
</feature>
<accession>A0ABX2DRP0</accession>
<dbReference type="SUPFAM" id="SSF55383">
    <property type="entry name" value="Copper amine oxidase, domain N"/>
    <property type="match status" value="1"/>
</dbReference>
<evidence type="ECO:0000313" key="3">
    <source>
        <dbReference type="EMBL" id="NQX46086.1"/>
    </source>
</evidence>
<reference evidence="3 4" key="1">
    <citation type="submission" date="2020-05" db="EMBL/GenBank/DDBJ databases">
        <title>Paenibacillus glebae, sp. nov., Paenibacillus humi sp. nov., Paenibacillus pedi sp. nov., Paenibacillus terrestris sp. nov. and Paenibacillus terricola sp. nov., isolated from a forest top soil sample.</title>
        <authorList>
            <person name="Qi S."/>
            <person name="Carlier A."/>
            <person name="Cnockaert M."/>
            <person name="Vandamme P."/>
        </authorList>
    </citation>
    <scope>NUCLEOTIDE SEQUENCE [LARGE SCALE GENOMIC DNA]</scope>
    <source>
        <strain evidence="3 4">LMG 29502</strain>
    </source>
</reference>
<feature type="chain" id="PRO_5047269116" evidence="1">
    <location>
        <begin position="30"/>
        <end position="173"/>
    </location>
</feature>
<dbReference type="RefSeq" id="WP_173132944.1">
    <property type="nucleotide sequence ID" value="NZ_JABMKX010000006.1"/>
</dbReference>
<sequence length="173" mass="18654">MITFKKIMRIIGLSVLVTGVSHSSAPATAASGSAPSATLPAIQIYLNNSPITTSAGGATLINDTVMLSLDKLYVSGATVSYDEHTRMITINNILTTGSMKIGSRMASVNGKQITYSAAFQQVNKQLYIPLRFVNDAIGGSLDWNAKKREAFISYPHFVGDGRNDKDTYFLNNK</sequence>
<dbReference type="Pfam" id="PF07833">
    <property type="entry name" value="Cu_amine_oxidN1"/>
    <property type="match status" value="1"/>
</dbReference>
<dbReference type="Gene3D" id="3.30.457.10">
    <property type="entry name" value="Copper amine oxidase-like, N-terminal domain"/>
    <property type="match status" value="1"/>
</dbReference>
<dbReference type="InterPro" id="IPR012854">
    <property type="entry name" value="Cu_amine_oxidase-like_N"/>
</dbReference>
<organism evidence="3 4">
    <name type="scientific">Paenibacillus tritici</name>
    <dbReference type="NCBI Taxonomy" id="1873425"/>
    <lineage>
        <taxon>Bacteria</taxon>
        <taxon>Bacillati</taxon>
        <taxon>Bacillota</taxon>
        <taxon>Bacilli</taxon>
        <taxon>Bacillales</taxon>
        <taxon>Paenibacillaceae</taxon>
        <taxon>Paenibacillus</taxon>
    </lineage>
</organism>
<evidence type="ECO:0000313" key="4">
    <source>
        <dbReference type="Proteomes" id="UP000711047"/>
    </source>
</evidence>
<feature type="domain" description="Copper amine oxidase-like N-terminal" evidence="2">
    <location>
        <begin position="46"/>
        <end position="152"/>
    </location>
</feature>
<proteinExistence type="predicted"/>
<comment type="caution">
    <text evidence="3">The sequence shown here is derived from an EMBL/GenBank/DDBJ whole genome shotgun (WGS) entry which is preliminary data.</text>
</comment>
<evidence type="ECO:0000259" key="2">
    <source>
        <dbReference type="Pfam" id="PF07833"/>
    </source>
</evidence>
<keyword evidence="4" id="KW-1185">Reference proteome</keyword>
<gene>
    <name evidence="3" type="ORF">HQN87_12155</name>
</gene>